<evidence type="ECO:0000313" key="3">
    <source>
        <dbReference type="Proteomes" id="UP001165085"/>
    </source>
</evidence>
<sequence>MKATAALLSVLISSSNAFAPVAFSRAASTTAMNSVPLAGGMSFDRVCREWRCKYTGDKTDSASLAAVAAEVEKVLPKVKGLSPNVVVNRFVCGSCLDFKLQITQDLNDYGPWSENDHAPEADFIAAIKGIDGISEVETQTITNMVL</sequence>
<keyword evidence="3" id="KW-1185">Reference proteome</keyword>
<dbReference type="OrthoDB" id="497128at2759"/>
<gene>
    <name evidence="2" type="ORF">TrST_g2590</name>
</gene>
<reference evidence="3" key="1">
    <citation type="journal article" date="2023" name="Commun. Biol.">
        <title>Genome analysis of Parmales, the sister group of diatoms, reveals the evolutionary specialization of diatoms from phago-mixotrophs to photoautotrophs.</title>
        <authorList>
            <person name="Ban H."/>
            <person name="Sato S."/>
            <person name="Yoshikawa S."/>
            <person name="Yamada K."/>
            <person name="Nakamura Y."/>
            <person name="Ichinomiya M."/>
            <person name="Sato N."/>
            <person name="Blanc-Mathieu R."/>
            <person name="Endo H."/>
            <person name="Kuwata A."/>
            <person name="Ogata H."/>
        </authorList>
    </citation>
    <scope>NUCLEOTIDE SEQUENCE [LARGE SCALE GENOMIC DNA]</scope>
    <source>
        <strain evidence="3">NIES 3701</strain>
    </source>
</reference>
<feature type="signal peptide" evidence="1">
    <location>
        <begin position="1"/>
        <end position="17"/>
    </location>
</feature>
<proteinExistence type="predicted"/>
<name>A0A9W7BSN0_9STRA</name>
<keyword evidence="1" id="KW-0732">Signal</keyword>
<protein>
    <submittedName>
        <fullName evidence="2">Uncharacterized protein</fullName>
    </submittedName>
</protein>
<feature type="chain" id="PRO_5040820059" evidence="1">
    <location>
        <begin position="18"/>
        <end position="146"/>
    </location>
</feature>
<dbReference type="AlphaFoldDB" id="A0A9W7BSN0"/>
<organism evidence="2 3">
    <name type="scientific">Triparma strigata</name>
    <dbReference type="NCBI Taxonomy" id="1606541"/>
    <lineage>
        <taxon>Eukaryota</taxon>
        <taxon>Sar</taxon>
        <taxon>Stramenopiles</taxon>
        <taxon>Ochrophyta</taxon>
        <taxon>Bolidophyceae</taxon>
        <taxon>Parmales</taxon>
        <taxon>Triparmaceae</taxon>
        <taxon>Triparma</taxon>
    </lineage>
</organism>
<dbReference type="Proteomes" id="UP001165085">
    <property type="component" value="Unassembled WGS sequence"/>
</dbReference>
<accession>A0A9W7BSN0</accession>
<evidence type="ECO:0000256" key="1">
    <source>
        <dbReference type="SAM" id="SignalP"/>
    </source>
</evidence>
<evidence type="ECO:0000313" key="2">
    <source>
        <dbReference type="EMBL" id="GMH93826.1"/>
    </source>
</evidence>
<dbReference type="EMBL" id="BRXY01000421">
    <property type="protein sequence ID" value="GMH93826.1"/>
    <property type="molecule type" value="Genomic_DNA"/>
</dbReference>
<comment type="caution">
    <text evidence="2">The sequence shown here is derived from an EMBL/GenBank/DDBJ whole genome shotgun (WGS) entry which is preliminary data.</text>
</comment>